<dbReference type="EMBL" id="FO082276">
    <property type="protein sequence ID" value="CCO15635.1"/>
    <property type="molecule type" value="Genomic_DNA"/>
</dbReference>
<evidence type="ECO:0000313" key="5">
    <source>
        <dbReference type="EMBL" id="CCO15635.1"/>
    </source>
</evidence>
<protein>
    <recommendedName>
        <fullName evidence="7">Cytochrome b5 heme-binding domain-containing protein</fullName>
    </recommendedName>
</protein>
<dbReference type="SUPFAM" id="SSF55856">
    <property type="entry name" value="Cytochrome b5-like heme/steroid binding domain"/>
    <property type="match status" value="1"/>
</dbReference>
<evidence type="ECO:0008006" key="7">
    <source>
        <dbReference type="Google" id="ProtNLM"/>
    </source>
</evidence>
<dbReference type="CDD" id="cd03506">
    <property type="entry name" value="Delta6-FADS-like"/>
    <property type="match status" value="1"/>
</dbReference>
<evidence type="ECO:0000259" key="4">
    <source>
        <dbReference type="Pfam" id="PF00487"/>
    </source>
</evidence>
<dbReference type="InterPro" id="IPR012171">
    <property type="entry name" value="Fatty_acid_desaturase"/>
</dbReference>
<dbReference type="Pfam" id="PF00487">
    <property type="entry name" value="FA_desaturase"/>
    <property type="match status" value="1"/>
</dbReference>
<dbReference type="Proteomes" id="UP000198341">
    <property type="component" value="Chromosome 3"/>
</dbReference>
<dbReference type="PANTHER" id="PTHR19353">
    <property type="entry name" value="FATTY ACID DESATURASE 2"/>
    <property type="match status" value="1"/>
</dbReference>
<dbReference type="RefSeq" id="XP_007514198.1">
    <property type="nucleotide sequence ID" value="XM_007514136.1"/>
</dbReference>
<feature type="compositionally biased region" description="Polar residues" evidence="2">
    <location>
        <begin position="1"/>
        <end position="16"/>
    </location>
</feature>
<evidence type="ECO:0000256" key="1">
    <source>
        <dbReference type="ARBA" id="ARBA00023002"/>
    </source>
</evidence>
<dbReference type="PANTHER" id="PTHR19353:SF19">
    <property type="entry name" value="DELTA(5) FATTY ACID DESATURASE C-RELATED"/>
    <property type="match status" value="1"/>
</dbReference>
<dbReference type="GO" id="GO:0016717">
    <property type="term" value="F:oxidoreductase activity, acting on paired donors, with oxidation of a pair of donors resulting in the reduction of molecular oxygen to two molecules of water"/>
    <property type="evidence" value="ECO:0007669"/>
    <property type="project" value="TreeGrafter"/>
</dbReference>
<feature type="domain" description="Cytochrome b5 heme-binding" evidence="3">
    <location>
        <begin position="114"/>
        <end position="152"/>
    </location>
</feature>
<dbReference type="OrthoDB" id="260091at2759"/>
<dbReference type="InterPro" id="IPR001199">
    <property type="entry name" value="Cyt_B5-like_heme/steroid-bd"/>
</dbReference>
<organism evidence="5 6">
    <name type="scientific">Bathycoccus prasinos</name>
    <dbReference type="NCBI Taxonomy" id="41875"/>
    <lineage>
        <taxon>Eukaryota</taxon>
        <taxon>Viridiplantae</taxon>
        <taxon>Chlorophyta</taxon>
        <taxon>Mamiellophyceae</taxon>
        <taxon>Mamiellales</taxon>
        <taxon>Bathycoccaceae</taxon>
        <taxon>Bathycoccus</taxon>
    </lineage>
</organism>
<reference evidence="5 6" key="1">
    <citation type="submission" date="2011-10" db="EMBL/GenBank/DDBJ databases">
        <authorList>
            <person name="Genoscope - CEA"/>
        </authorList>
    </citation>
    <scope>NUCLEOTIDE SEQUENCE [LARGE SCALE GENOMIC DNA]</scope>
    <source>
        <strain evidence="5 6">RCC 1105</strain>
    </source>
</reference>
<dbReference type="GeneID" id="19016555"/>
<dbReference type="Pfam" id="PF00173">
    <property type="entry name" value="Cyt-b5"/>
    <property type="match status" value="1"/>
</dbReference>
<feature type="compositionally biased region" description="Polar residues" evidence="2">
    <location>
        <begin position="50"/>
        <end position="61"/>
    </location>
</feature>
<feature type="region of interest" description="Disordered" evidence="2">
    <location>
        <begin position="1"/>
        <end position="64"/>
    </location>
</feature>
<evidence type="ECO:0000256" key="2">
    <source>
        <dbReference type="SAM" id="MobiDB-lite"/>
    </source>
</evidence>
<feature type="domain" description="Fatty acid desaturase" evidence="4">
    <location>
        <begin position="236"/>
        <end position="473"/>
    </location>
</feature>
<evidence type="ECO:0000259" key="3">
    <source>
        <dbReference type="Pfam" id="PF00173"/>
    </source>
</evidence>
<dbReference type="GO" id="GO:0016020">
    <property type="term" value="C:membrane"/>
    <property type="evidence" value="ECO:0007669"/>
    <property type="project" value="TreeGrafter"/>
</dbReference>
<dbReference type="Gene3D" id="3.10.120.10">
    <property type="entry name" value="Cytochrome b5-like heme/steroid binding domain"/>
    <property type="match status" value="1"/>
</dbReference>
<dbReference type="STRING" id="41875.K8ET65"/>
<dbReference type="KEGG" id="bpg:Bathy03g00170"/>
<dbReference type="InterPro" id="IPR005804">
    <property type="entry name" value="FA_desaturase_dom"/>
</dbReference>
<keyword evidence="1" id="KW-0560">Oxidoreductase</keyword>
<keyword evidence="6" id="KW-1185">Reference proteome</keyword>
<dbReference type="eggNOG" id="KOG4232">
    <property type="taxonomic scope" value="Eukaryota"/>
</dbReference>
<dbReference type="InterPro" id="IPR036400">
    <property type="entry name" value="Cyt_B5-like_heme/steroid_sf"/>
</dbReference>
<proteinExistence type="predicted"/>
<gene>
    <name evidence="5" type="ORF">Bathy03g00170</name>
</gene>
<dbReference type="GO" id="GO:0042759">
    <property type="term" value="P:long-chain fatty acid biosynthetic process"/>
    <property type="evidence" value="ECO:0007669"/>
    <property type="project" value="UniProtKB-ARBA"/>
</dbReference>
<name>K8ET65_9CHLO</name>
<dbReference type="AlphaFoldDB" id="K8ET65"/>
<dbReference type="GO" id="GO:0006636">
    <property type="term" value="P:unsaturated fatty acid biosynthetic process"/>
    <property type="evidence" value="ECO:0007669"/>
    <property type="project" value="UniProtKB-ARBA"/>
</dbReference>
<accession>K8ET65</accession>
<evidence type="ECO:0000313" key="6">
    <source>
        <dbReference type="Proteomes" id="UP000198341"/>
    </source>
</evidence>
<sequence>MSSQAMTFGSKTTIVASSSSLRTSVRRNVRSNRTTTTKAQQQQQRRLAIGSNNHHTSSMMVKSSPALRSRIVGKSSTDEDGFSGTVVLDVDEVPDECDVRNPDPKKCEPVRLKIDDVWYDARGWAKAHPGGERWIHFFDGRDATDAFYALHSYGPNGADLALRRLKKLPKCDPPADTSKLPTDRQYEISMGFREFRKKLEADGFFKRNAVKEIWALSQVVALYGVGTAVAYSHPIIATVLLALGAVQAGWLGHDYVHGRGKLCDSMRYMPTLLNGHSVEWWTQKHSMHHTFTNEEDMDGDVMMEPFFYLRHPKDSGRPDSPMRKWQHIYGYPLLSIMYWLWRSHSVKVAFKEKRWKEIILMGLNYVWLATCMPWQVALGSVTLGGFIVGSLVSATHQSEEIMDASNAGEYVDGQFRSTRDAETVFGPLETWIWGGMDTQLEHHLFPTMPRYNYHKLRPILKAWAKAQGILYRSSPSTTIISDNWKLLDKIAHQA</sequence>
<feature type="compositionally biased region" description="Low complexity" evidence="2">
    <location>
        <begin position="31"/>
        <end position="46"/>
    </location>
</feature>